<protein>
    <submittedName>
        <fullName evidence="2">Uncharacterized protein</fullName>
    </submittedName>
</protein>
<organism evidence="2 3">
    <name type="scientific">Saccharothrix violaceirubra</name>
    <dbReference type="NCBI Taxonomy" id="413306"/>
    <lineage>
        <taxon>Bacteria</taxon>
        <taxon>Bacillati</taxon>
        <taxon>Actinomycetota</taxon>
        <taxon>Actinomycetes</taxon>
        <taxon>Pseudonocardiales</taxon>
        <taxon>Pseudonocardiaceae</taxon>
        <taxon>Saccharothrix</taxon>
    </lineage>
</organism>
<dbReference type="AlphaFoldDB" id="A0A7W7T470"/>
<feature type="region of interest" description="Disordered" evidence="1">
    <location>
        <begin position="1"/>
        <end position="31"/>
    </location>
</feature>
<dbReference type="Proteomes" id="UP000542674">
    <property type="component" value="Unassembled WGS sequence"/>
</dbReference>
<feature type="compositionally biased region" description="Basic and acidic residues" evidence="1">
    <location>
        <begin position="18"/>
        <end position="31"/>
    </location>
</feature>
<proteinExistence type="predicted"/>
<evidence type="ECO:0000256" key="1">
    <source>
        <dbReference type="SAM" id="MobiDB-lite"/>
    </source>
</evidence>
<evidence type="ECO:0000313" key="2">
    <source>
        <dbReference type="EMBL" id="MBB4966248.1"/>
    </source>
</evidence>
<reference evidence="2 3" key="1">
    <citation type="submission" date="2020-08" db="EMBL/GenBank/DDBJ databases">
        <title>Sequencing the genomes of 1000 actinobacteria strains.</title>
        <authorList>
            <person name="Klenk H.-P."/>
        </authorList>
    </citation>
    <scope>NUCLEOTIDE SEQUENCE [LARGE SCALE GENOMIC DNA]</scope>
    <source>
        <strain evidence="2 3">DSM 45084</strain>
    </source>
</reference>
<keyword evidence="3" id="KW-1185">Reference proteome</keyword>
<evidence type="ECO:0000313" key="3">
    <source>
        <dbReference type="Proteomes" id="UP000542674"/>
    </source>
</evidence>
<accession>A0A7W7T470</accession>
<gene>
    <name evidence="2" type="ORF">F4559_003607</name>
</gene>
<name>A0A7W7T470_9PSEU</name>
<comment type="caution">
    <text evidence="2">The sequence shown here is derived from an EMBL/GenBank/DDBJ whole genome shotgun (WGS) entry which is preliminary data.</text>
</comment>
<sequence length="444" mass="47855">MHPTPPGSPSDPGSTSSEDGRRFPAREPSLHERLLELEQEEEADAAATGHADDDVDLDDLLAGMSGQATTWEEIRRRGRELLVSLSFDVAAEPGPGPRGPSPAPVVPYPTADGRAFATSGPERVGHLTGDALGAGIVGLLIERQDTGTADFAPVVEAVRARFDELAAHDGSAGRHEPHAAVLSALLAARPALVGLRESVEDPELDLPLPQAAAVVRFLAAYPHFQATLTTLVAAIRFDSGTADGFGGGVFSPHGDGCVHVSRLRDTPPGAFVRLFVHETGHAAFEATLLGRREMQPVLGRGQAGHLIAQPSGENFEEADHDPVMWSAELRDLEDFWASTSEEARNLYRAWLVLRVDGGRHLLGQDLWAFGKRRLSADQRRVYQAGKFIEFCAEVFMQYALGDLRPFLVELFADPHVEDGIAVAWRHVWDVLETVAAPLLGARAS</sequence>
<dbReference type="RefSeq" id="WP_184670124.1">
    <property type="nucleotide sequence ID" value="NZ_BAABAI010000005.1"/>
</dbReference>
<dbReference type="EMBL" id="JACHJS010000001">
    <property type="protein sequence ID" value="MBB4966248.1"/>
    <property type="molecule type" value="Genomic_DNA"/>
</dbReference>